<name>A0ABP3T258_9ACTN</name>
<gene>
    <name evidence="1" type="ORF">GCM10009535_59020</name>
</gene>
<keyword evidence="2" id="KW-1185">Reference proteome</keyword>
<comment type="caution">
    <text evidence="1">The sequence shown here is derived from an EMBL/GenBank/DDBJ whole genome shotgun (WGS) entry which is preliminary data.</text>
</comment>
<dbReference type="EMBL" id="BAAAGU010000103">
    <property type="protein sequence ID" value="GAA0671506.1"/>
    <property type="molecule type" value="Genomic_DNA"/>
</dbReference>
<accession>A0ABP3T258</accession>
<dbReference type="RefSeq" id="WP_344007591.1">
    <property type="nucleotide sequence ID" value="NZ_BAAAGU010000103.1"/>
</dbReference>
<organism evidence="1 2">
    <name type="scientific">Streptomyces thermocarboxydovorans</name>
    <dbReference type="NCBI Taxonomy" id="59298"/>
    <lineage>
        <taxon>Bacteria</taxon>
        <taxon>Bacillati</taxon>
        <taxon>Actinomycetota</taxon>
        <taxon>Actinomycetes</taxon>
        <taxon>Kitasatosporales</taxon>
        <taxon>Streptomycetaceae</taxon>
        <taxon>Streptomyces</taxon>
    </lineage>
</organism>
<evidence type="ECO:0000313" key="2">
    <source>
        <dbReference type="Proteomes" id="UP001500724"/>
    </source>
</evidence>
<dbReference type="Proteomes" id="UP001500724">
    <property type="component" value="Unassembled WGS sequence"/>
</dbReference>
<sequence length="66" mass="7910">MKLREARQTLVSALREKSEGLTRDEIQERFPDLTYEKVDALLRRFYHRYVVGLDCVTDPRQARWIA</sequence>
<evidence type="ECO:0008006" key="3">
    <source>
        <dbReference type="Google" id="ProtNLM"/>
    </source>
</evidence>
<evidence type="ECO:0000313" key="1">
    <source>
        <dbReference type="EMBL" id="GAA0671506.1"/>
    </source>
</evidence>
<protein>
    <recommendedName>
        <fullName evidence="3">Transcriptional regulator</fullName>
    </recommendedName>
</protein>
<reference evidence="2" key="1">
    <citation type="journal article" date="2019" name="Int. J. Syst. Evol. Microbiol.">
        <title>The Global Catalogue of Microorganisms (GCM) 10K type strain sequencing project: providing services to taxonomists for standard genome sequencing and annotation.</title>
        <authorList>
            <consortium name="The Broad Institute Genomics Platform"/>
            <consortium name="The Broad Institute Genome Sequencing Center for Infectious Disease"/>
            <person name="Wu L."/>
            <person name="Ma J."/>
        </authorList>
    </citation>
    <scope>NUCLEOTIDE SEQUENCE [LARGE SCALE GENOMIC DNA]</scope>
    <source>
        <strain evidence="2">JCM 10367</strain>
    </source>
</reference>
<proteinExistence type="predicted"/>